<name>I1CCS5_RHIO9</name>
<dbReference type="InParanoid" id="I1CCS5"/>
<proteinExistence type="predicted"/>
<dbReference type="VEuPathDB" id="FungiDB:RO3G_10966"/>
<dbReference type="RefSeq" id="XP_067521651.1">
    <property type="nucleotide sequence ID" value="XM_067665550.1"/>
</dbReference>
<dbReference type="EMBL" id="CH476739">
    <property type="protein sequence ID" value="EIE86255.1"/>
    <property type="molecule type" value="Genomic_DNA"/>
</dbReference>
<evidence type="ECO:0000313" key="2">
    <source>
        <dbReference type="Proteomes" id="UP000009138"/>
    </source>
</evidence>
<protein>
    <submittedName>
        <fullName evidence="1">Uncharacterized protein</fullName>
    </submittedName>
</protein>
<dbReference type="AlphaFoldDB" id="I1CCS5"/>
<sequence>MTAGGRSVGFVEVKPLCDSRSVHKINLDLYRLGIFCKNAIDKNGLKCAMAVQAVGANITFLL</sequence>
<dbReference type="OMA" id="NLKCAMA"/>
<dbReference type="GeneID" id="93617931"/>
<dbReference type="OrthoDB" id="2448606at2759"/>
<reference evidence="1 2" key="1">
    <citation type="journal article" date="2009" name="PLoS Genet.">
        <title>Genomic analysis of the basal lineage fungus Rhizopus oryzae reveals a whole-genome duplication.</title>
        <authorList>
            <person name="Ma L.-J."/>
            <person name="Ibrahim A.S."/>
            <person name="Skory C."/>
            <person name="Grabherr M.G."/>
            <person name="Burger G."/>
            <person name="Butler M."/>
            <person name="Elias M."/>
            <person name="Idnurm A."/>
            <person name="Lang B.F."/>
            <person name="Sone T."/>
            <person name="Abe A."/>
            <person name="Calvo S.E."/>
            <person name="Corrochano L.M."/>
            <person name="Engels R."/>
            <person name="Fu J."/>
            <person name="Hansberg W."/>
            <person name="Kim J.-M."/>
            <person name="Kodira C.D."/>
            <person name="Koehrsen M.J."/>
            <person name="Liu B."/>
            <person name="Miranda-Saavedra D."/>
            <person name="O'Leary S."/>
            <person name="Ortiz-Castellanos L."/>
            <person name="Poulter R."/>
            <person name="Rodriguez-Romero J."/>
            <person name="Ruiz-Herrera J."/>
            <person name="Shen Y.-Q."/>
            <person name="Zeng Q."/>
            <person name="Galagan J."/>
            <person name="Birren B.W."/>
            <person name="Cuomo C.A."/>
            <person name="Wickes B.L."/>
        </authorList>
    </citation>
    <scope>NUCLEOTIDE SEQUENCE [LARGE SCALE GENOMIC DNA]</scope>
    <source>
        <strain evidence="2">RA 99-880 / ATCC MYA-4621 / FGSC 9543 / NRRL 43880</strain>
    </source>
</reference>
<organism evidence="1 2">
    <name type="scientific">Rhizopus delemar (strain RA 99-880 / ATCC MYA-4621 / FGSC 9543 / NRRL 43880)</name>
    <name type="common">Mucormycosis agent</name>
    <name type="synonym">Rhizopus arrhizus var. delemar</name>
    <dbReference type="NCBI Taxonomy" id="246409"/>
    <lineage>
        <taxon>Eukaryota</taxon>
        <taxon>Fungi</taxon>
        <taxon>Fungi incertae sedis</taxon>
        <taxon>Mucoromycota</taxon>
        <taxon>Mucoromycotina</taxon>
        <taxon>Mucoromycetes</taxon>
        <taxon>Mucorales</taxon>
        <taxon>Mucorineae</taxon>
        <taxon>Rhizopodaceae</taxon>
        <taxon>Rhizopus</taxon>
    </lineage>
</organism>
<accession>I1CCS5</accession>
<dbReference type="Proteomes" id="UP000009138">
    <property type="component" value="Unassembled WGS sequence"/>
</dbReference>
<gene>
    <name evidence="1" type="ORF">RO3G_10966</name>
</gene>
<keyword evidence="2" id="KW-1185">Reference proteome</keyword>
<evidence type="ECO:0000313" key="1">
    <source>
        <dbReference type="EMBL" id="EIE86255.1"/>
    </source>
</evidence>